<feature type="compositionally biased region" description="Acidic residues" evidence="7">
    <location>
        <begin position="1741"/>
        <end position="1761"/>
    </location>
</feature>
<dbReference type="PANTHER" id="PTHR47182:SF2">
    <property type="entry name" value="CELL WALL ALPHA-1,3-GLUCAN SYNTHASE AGS1"/>
    <property type="match status" value="1"/>
</dbReference>
<keyword evidence="4" id="KW-0808">Transferase</keyword>
<evidence type="ECO:0000256" key="5">
    <source>
        <dbReference type="ARBA" id="ARBA00023316"/>
    </source>
</evidence>
<feature type="transmembrane region" description="Helical" evidence="8">
    <location>
        <begin position="2022"/>
        <end position="2044"/>
    </location>
</feature>
<dbReference type="GO" id="GO:0047657">
    <property type="term" value="F:alpha-1,3-glucan synthase activity"/>
    <property type="evidence" value="ECO:0007669"/>
    <property type="project" value="UniProtKB-EC"/>
</dbReference>
<organism evidence="11">
    <name type="scientific">Aureobasidium melanogenum</name>
    <name type="common">Aureobasidium pullulans var. melanogenum</name>
    <dbReference type="NCBI Taxonomy" id="46634"/>
    <lineage>
        <taxon>Eukaryota</taxon>
        <taxon>Fungi</taxon>
        <taxon>Dikarya</taxon>
        <taxon>Ascomycota</taxon>
        <taxon>Pezizomycotina</taxon>
        <taxon>Dothideomycetes</taxon>
        <taxon>Dothideomycetidae</taxon>
        <taxon>Dothideales</taxon>
        <taxon>Saccotheciaceae</taxon>
        <taxon>Aureobasidium</taxon>
    </lineage>
</organism>
<keyword evidence="3" id="KW-0328">Glycosyltransferase</keyword>
<dbReference type="FunFam" id="3.40.50.2000:FF:000058">
    <property type="entry name" value="Alpha-1,3-glucan synthase Ags1"/>
    <property type="match status" value="1"/>
</dbReference>
<evidence type="ECO:0000256" key="9">
    <source>
        <dbReference type="SAM" id="SignalP"/>
    </source>
</evidence>
<reference evidence="11" key="1">
    <citation type="submission" date="2018-10" db="EMBL/GenBank/DDBJ databases">
        <authorList>
            <person name="Chen T."/>
        </authorList>
    </citation>
    <scope>NUCLEOTIDE SEQUENCE</scope>
    <source>
        <strain evidence="11">P16</strain>
    </source>
</reference>
<feature type="compositionally biased region" description="Basic and acidic residues" evidence="7">
    <location>
        <begin position="1762"/>
        <end position="1788"/>
    </location>
</feature>
<evidence type="ECO:0000256" key="7">
    <source>
        <dbReference type="SAM" id="MobiDB-lite"/>
    </source>
</evidence>
<keyword evidence="8" id="KW-0812">Transmembrane</keyword>
<dbReference type="Pfam" id="PF26114">
    <property type="entry name" value="Ig_2_Mok13"/>
    <property type="match status" value="1"/>
</dbReference>
<feature type="transmembrane region" description="Helical" evidence="8">
    <location>
        <begin position="2211"/>
        <end position="2233"/>
    </location>
</feature>
<dbReference type="InterPro" id="IPR058659">
    <property type="entry name" value="Mok11-13/Ags1-like_CBM"/>
</dbReference>
<dbReference type="InterPro" id="IPR058654">
    <property type="entry name" value="Mok11-14/Ags1-like_TM"/>
</dbReference>
<dbReference type="GO" id="GO:0009277">
    <property type="term" value="C:fungal-type cell wall"/>
    <property type="evidence" value="ECO:0007669"/>
    <property type="project" value="TreeGrafter"/>
</dbReference>
<dbReference type="SUPFAM" id="SSF53756">
    <property type="entry name" value="UDP-Glycosyltransferase/glycogen phosphorylase"/>
    <property type="match status" value="1"/>
</dbReference>
<feature type="transmembrane region" description="Helical" evidence="8">
    <location>
        <begin position="2282"/>
        <end position="2306"/>
    </location>
</feature>
<dbReference type="Pfam" id="PF26108">
    <property type="entry name" value="GH_Mok13"/>
    <property type="match status" value="1"/>
</dbReference>
<feature type="region of interest" description="Disordered" evidence="7">
    <location>
        <begin position="1673"/>
        <end position="1820"/>
    </location>
</feature>
<dbReference type="InterPro" id="IPR058656">
    <property type="entry name" value="Mok11-13/Ags1-like_GH"/>
</dbReference>
<evidence type="ECO:0000256" key="2">
    <source>
        <dbReference type="ARBA" id="ARBA00012688"/>
    </source>
</evidence>
<evidence type="ECO:0000259" key="10">
    <source>
        <dbReference type="SMART" id="SM00642"/>
    </source>
</evidence>
<dbReference type="CDD" id="cd11323">
    <property type="entry name" value="AmyAc_AGS"/>
    <property type="match status" value="1"/>
</dbReference>
<feature type="compositionally biased region" description="Polar residues" evidence="7">
    <location>
        <begin position="1675"/>
        <end position="1687"/>
    </location>
</feature>
<dbReference type="InterPro" id="IPR013534">
    <property type="entry name" value="Starch_synth_cat_dom"/>
</dbReference>
<dbReference type="InterPro" id="IPR017853">
    <property type="entry name" value="GH"/>
</dbReference>
<feature type="signal peptide" evidence="9">
    <location>
        <begin position="1"/>
        <end position="24"/>
    </location>
</feature>
<dbReference type="Pfam" id="PF00128">
    <property type="entry name" value="Alpha-amylase"/>
    <property type="match status" value="1"/>
</dbReference>
<dbReference type="EC" id="2.4.1.183" evidence="2"/>
<keyword evidence="8" id="KW-1133">Transmembrane helix</keyword>
<comment type="catalytic activity">
    <reaction evidence="6">
        <text>[(1-&gt;3)-alpha-D-glucosyl](n) + UDP-alpha-D-glucose = [(1-&gt;3)-alpha-D-glucosyl](n+1) + UDP + H(+)</text>
        <dbReference type="Rhea" id="RHEA:19749"/>
        <dbReference type="Rhea" id="RHEA-COMP:11150"/>
        <dbReference type="Rhea" id="RHEA-COMP:11151"/>
        <dbReference type="ChEBI" id="CHEBI:15378"/>
        <dbReference type="ChEBI" id="CHEBI:28100"/>
        <dbReference type="ChEBI" id="CHEBI:58223"/>
        <dbReference type="ChEBI" id="CHEBI:58885"/>
        <dbReference type="EC" id="2.4.1.183"/>
    </reaction>
</comment>
<dbReference type="InterPro" id="IPR058658">
    <property type="entry name" value="Mok11-13/Ags1-like_Ig_2"/>
</dbReference>
<keyword evidence="5" id="KW-0961">Cell wall biogenesis/degradation</keyword>
<dbReference type="Pfam" id="PF08323">
    <property type="entry name" value="Glyco_transf_5"/>
    <property type="match status" value="1"/>
</dbReference>
<feature type="transmembrane region" description="Helical" evidence="8">
    <location>
        <begin position="2131"/>
        <end position="2151"/>
    </location>
</feature>
<dbReference type="Pfam" id="PF26127">
    <property type="entry name" value="12TM_Mok13"/>
    <property type="match status" value="1"/>
</dbReference>
<accession>A0A4P8J4W5</accession>
<name>A0A4P8J4W5_AURME</name>
<dbReference type="EMBL" id="MK033629">
    <property type="protein sequence ID" value="QCP57183.1"/>
    <property type="molecule type" value="Genomic_DNA"/>
</dbReference>
<evidence type="ECO:0000256" key="1">
    <source>
        <dbReference type="ARBA" id="ARBA00006122"/>
    </source>
</evidence>
<dbReference type="SMART" id="SM00642">
    <property type="entry name" value="Aamy"/>
    <property type="match status" value="1"/>
</dbReference>
<dbReference type="Gene3D" id="3.20.20.80">
    <property type="entry name" value="Glycosidases"/>
    <property type="match status" value="2"/>
</dbReference>
<dbReference type="InterPro" id="IPR058657">
    <property type="entry name" value="Mok11-13/Ags1-like_Ig"/>
</dbReference>
<dbReference type="Gene3D" id="3.40.50.2000">
    <property type="entry name" value="Glycogen Phosphorylase B"/>
    <property type="match status" value="2"/>
</dbReference>
<feature type="domain" description="Glycosyl hydrolase family 13 catalytic" evidence="10">
    <location>
        <begin position="70"/>
        <end position="537"/>
    </location>
</feature>
<dbReference type="Pfam" id="PF26111">
    <property type="entry name" value="Ig_Mok13"/>
    <property type="match status" value="1"/>
</dbReference>
<keyword evidence="9" id="KW-0732">Signal</keyword>
<dbReference type="FunFam" id="3.20.20.80:FF:000073">
    <property type="entry name" value="Alpha-1,3-glucan synthase Ags2"/>
    <property type="match status" value="1"/>
</dbReference>
<feature type="compositionally biased region" description="Polar residues" evidence="7">
    <location>
        <begin position="1706"/>
        <end position="1720"/>
    </location>
</feature>
<feature type="transmembrane region" description="Helical" evidence="8">
    <location>
        <begin position="2362"/>
        <end position="2381"/>
    </location>
</feature>
<feature type="chain" id="PRO_5020424506" description="alpha-1,3-glucan synthase" evidence="9">
    <location>
        <begin position="25"/>
        <end position="2389"/>
    </location>
</feature>
<evidence type="ECO:0000256" key="8">
    <source>
        <dbReference type="SAM" id="Phobius"/>
    </source>
</evidence>
<evidence type="ECO:0000256" key="4">
    <source>
        <dbReference type="ARBA" id="ARBA00022679"/>
    </source>
</evidence>
<feature type="transmembrane region" description="Helical" evidence="8">
    <location>
        <begin position="2172"/>
        <end position="2191"/>
    </location>
</feature>
<dbReference type="Pfam" id="PF13692">
    <property type="entry name" value="Glyco_trans_1_4"/>
    <property type="match status" value="1"/>
</dbReference>
<protein>
    <recommendedName>
        <fullName evidence="2">alpha-1,3-glucan synthase</fullName>
        <ecNumber evidence="2">2.4.1.183</ecNumber>
    </recommendedName>
</protein>
<dbReference type="InterPro" id="IPR058655">
    <property type="entry name" value="Mok11-14/Ags1-like"/>
</dbReference>
<sequence length="2389" mass="267743">MVQLRRARGLLGALLLCSSRLAQSLRYDPSEADWNLNTNQAATSPLDYSGTWEDHTFQPSPENWRFPFYTLFLDRFVNGDPSNDDINGTLFEQDIMGTTMRHGGDLAGLVDTLDYIQGMGIKGLYVAGTPFINMPWKSDAYSPIDFTLLDHHFGKIAEWRAAIEEIHRRGMYILLDNTFSTMADLIGFDGFLNESTPFVPGEHEVMWKTERRYPDFAFGNTKTSTCELPRFWDESGSLVQKGSDSDKFSAAFNDLSSLGSCFDSDFDQYGDTEAFGVFPDWQRQLSKFASVQDRLREWKPSVLDKLKHLHCLTISMLDIDGFRIDKSTQATVDALADFSQSIRECARDNGKENFLIAGEITGGNSFGSIYLGRGREPDQKISDLGDAVKTSNESDDKIFLRAAGKNALDASAFHYSVYRQLQRFLGMDGNLTVGYDIPQNFVDGWNSMLLTNDLVNPNTGKFDPRHLYGTSNQDVFRWPTIENGTQKMLLGLFMTTLHMPGVPLLNWGEEQALYTLDNTASNYVFGRQPISSSLAWQTHGCYNLGSDIFHDFPLEAGANGCNDDGVSQDHRDPTHPVRNIIKSFYYLRTKNPILNDGWLLQSLSNQTHDVYLPGSNGTATELGMWSVMRNQFFNGVQNLTGTVDAKPAVWLVYQNENHTVDYTFDCSSNDTALISVFDEEEEVRNLLSPYDTLTLKRGPKKLGIDGSETFNGCLDKLTMEPWDFRIYVRKADWIEPAPTLTKFSPGHDARILSKANPGEKESIDVELQFSQEMDCDSITRNIVVTSTTEDKSSPGIDTKSVVCSKIQDSNPPPYIGAITSAWSWKATLVDVSHGVHSLTIQNASTTDGVSTGCTDHVFFRIGSAENPIVFPRTANYSSNVLSQGSNGNLLVSHQAAGADKWRYSTNWGSTWSDWQNYDGTNSTVKKQPWSGTKRQKWTGDHIVLQYWNRAIGSSTHIQHADADQKQASRRFPHLFANGEFNQFGFDSGLRNAFKMADDAWDFHLMTEWPHKVQVNVWGMNPDGLPDQSFIYGDIDNDTVLDRLPPDALSPALINMTDLPPSPYLAYKISIDDASYKYKLIPTGSRFIQVLVFALLWSLPVLTGAISIWTYMGAFYGVKFNKIGLSMPKGMPSFWKRHKFSKLADDDVEEVGHRMRPLFLSKSHQRYDSGASGITIAAAKDKRRKVIIATMEYDIEDWSIKVKIGGLGVMAQLMGKSLTHQDLIWVIPCVGGIEYPIDQVAEPMIVTILGNPYEIQVQYHQLNNITYVLLDAPVFRKQTKTEPYPPRMDDLDSAIYYSAWNACIAEAIKRFEPDIYHINDYHGSAAPLYLLPETIPCCLSLHNAEFQGLWPMRTEKESDEVSRVYNLDKETIQKYVQFGEVFNLLHAGVSYLRVHQKGFGAVGVSNKYGARSFARYVTIFWGLKEIGKLPNPDPSDTAPWSREEEANQVIRVDPAYEASRGELRKQAQEWAGLEVDPTAQLFVFVGRWSNQKGVDLIADVFPAILEKHKNVQLICVGPVIDMYGKFAALKLGVMMKKYPKRVYSKPEFTALPPFIFSGAEYALIPSRDEPFGLVAVEFGRKGALGVGARVGGLGTMPGWWFTVESTTTAHLMHQFKSAIEDALAANVETKAMMRARSAVQRFPVQKWVEDLDKLQSTAIRIHQREANYGLQPARRSVSNFGNDSNISLARSRDASPSAGSVYETRPRTSPSPSNLNRTLSLGSRAGPGHHGRTPRVQVTDADIAEDDEDPFGSDYSEDMEEETITREEADTFTRESDRADALEQLEGRGRNTTRRASADSLLPTAELRDRSSSRLSNSSRLSTSSQLDLTTVIGDKRDYSLQQIELNFDDKTGEYYCAFEAMLEKLNGKTSEKDLCIEEYLVESEKAWFKKYRDAKLGRSRDRSSTGKHHGNRLSVSHVSRASSVDADERMSVGEGSIEDFLLGDNYQRPSLVKRWMLTRLGDWPLYSFLLALGQIMAANSYQITLLTGGEDPKPSMIYTIGGIYIAASVIWWLLFRTMKARFVLSVPFVMYGIAFLFVGMAPFLPKGSGRNWMRNVADGVYAAASASGSLYFTLNFGDEGGSPISSWVYRACIIQGTQQLYITGLFYWGRTLTEATTKQKIEKDTLSSSPIMAAITLPIAALLWLIALTLYTSLPAYYHQRPGKIPSFYKTLACRKLISWFFVAVILQNYFLSSQYGRSWQYLWSSKYAPVWVVAILVLIFFIMVWSLMLYVFSRLSKSHSWILPIFAIGLLAPRWAQQWWGTSGFGLWLPWMPGGAEGGAIAGRALWLWLGVLDAVQGVGFGMMLLQTLTRIHIGVTLISAQVLGTAVTLIAKATAPNRDGPGDVFPDLSAGAINAISKPWFWIALACQLVIPIGFFKFFRKEQLSKP</sequence>
<keyword evidence="8" id="KW-0472">Membrane</keyword>
<dbReference type="SUPFAM" id="SSF51445">
    <property type="entry name" value="(Trans)glycosidases"/>
    <property type="match status" value="1"/>
</dbReference>
<feature type="transmembrane region" description="Helical" evidence="8">
    <location>
        <begin position="2313"/>
        <end position="2333"/>
    </location>
</feature>
<dbReference type="PANTHER" id="PTHR47182">
    <property type="entry name" value="CELL WALL ALPHA-1,3-GLUCAN SYNTHASE AGS1-RELATED"/>
    <property type="match status" value="1"/>
</dbReference>
<dbReference type="InterPro" id="IPR006047">
    <property type="entry name" value="GH13_cat_dom"/>
</dbReference>
<proteinExistence type="inferred from homology"/>
<feature type="transmembrane region" description="Helical" evidence="8">
    <location>
        <begin position="1995"/>
        <end position="2015"/>
    </location>
</feature>
<dbReference type="FunFam" id="3.40.50.2000:FF:000052">
    <property type="entry name" value="Alpha-1,3-glucan synthase Ags2"/>
    <property type="match status" value="1"/>
</dbReference>
<evidence type="ECO:0000256" key="3">
    <source>
        <dbReference type="ARBA" id="ARBA00022676"/>
    </source>
</evidence>
<evidence type="ECO:0000256" key="6">
    <source>
        <dbReference type="ARBA" id="ARBA00048960"/>
    </source>
</evidence>
<feature type="transmembrane region" description="Helical" evidence="8">
    <location>
        <begin position="2242"/>
        <end position="2262"/>
    </location>
</feature>
<evidence type="ECO:0000313" key="11">
    <source>
        <dbReference type="EMBL" id="QCP57183.1"/>
    </source>
</evidence>
<dbReference type="Pfam" id="PF26122">
    <property type="entry name" value="CBM_Mok13"/>
    <property type="match status" value="1"/>
</dbReference>
<dbReference type="GO" id="GO:0070600">
    <property type="term" value="P:fungal-type cell wall (1-&gt;3)-alpha-glucan biosynthetic process"/>
    <property type="evidence" value="ECO:0007669"/>
    <property type="project" value="TreeGrafter"/>
</dbReference>
<dbReference type="CDD" id="cd03791">
    <property type="entry name" value="GT5_Glycogen_synthase_DULL1-like"/>
    <property type="match status" value="1"/>
</dbReference>
<comment type="similarity">
    <text evidence="1">Belongs to the glycosyltransferase group 1 family.</text>
</comment>